<dbReference type="PANTHER" id="PTHR30204:SF69">
    <property type="entry name" value="MERR-FAMILY TRANSCRIPTIONAL REGULATOR"/>
    <property type="match status" value="1"/>
</dbReference>
<dbReference type="InterPro" id="IPR009061">
    <property type="entry name" value="DNA-bd_dom_put_sf"/>
</dbReference>
<gene>
    <name evidence="6" type="ORF">IV500_12175</name>
</gene>
<dbReference type="SMART" id="SM00422">
    <property type="entry name" value="HTH_MERR"/>
    <property type="match status" value="1"/>
</dbReference>
<dbReference type="SUPFAM" id="SSF46955">
    <property type="entry name" value="Putative DNA-binding domain"/>
    <property type="match status" value="1"/>
</dbReference>
<dbReference type="InterPro" id="IPR036244">
    <property type="entry name" value="TipA-like_antibiotic-bd"/>
</dbReference>
<evidence type="ECO:0000256" key="1">
    <source>
        <dbReference type="ARBA" id="ARBA00022491"/>
    </source>
</evidence>
<name>A0A931CK98_9MICC</name>
<dbReference type="Pfam" id="PF13411">
    <property type="entry name" value="MerR_1"/>
    <property type="match status" value="1"/>
</dbReference>
<dbReference type="EMBL" id="JADNYM010000014">
    <property type="protein sequence ID" value="MBG0740137.1"/>
    <property type="molecule type" value="Genomic_DNA"/>
</dbReference>
<dbReference type="PANTHER" id="PTHR30204">
    <property type="entry name" value="REDOX-CYCLING DRUG-SENSING TRANSCRIPTIONAL ACTIVATOR SOXR"/>
    <property type="match status" value="1"/>
</dbReference>
<dbReference type="GO" id="GO:0003677">
    <property type="term" value="F:DNA binding"/>
    <property type="evidence" value="ECO:0007669"/>
    <property type="project" value="UniProtKB-KW"/>
</dbReference>
<keyword evidence="4" id="KW-0804">Transcription</keyword>
<evidence type="ECO:0000256" key="4">
    <source>
        <dbReference type="ARBA" id="ARBA00023163"/>
    </source>
</evidence>
<evidence type="ECO:0000256" key="3">
    <source>
        <dbReference type="ARBA" id="ARBA00023125"/>
    </source>
</evidence>
<accession>A0A931CK98</accession>
<organism evidence="6 7">
    <name type="scientific">Arthrobacter terrae</name>
    <dbReference type="NCBI Taxonomy" id="2935737"/>
    <lineage>
        <taxon>Bacteria</taxon>
        <taxon>Bacillati</taxon>
        <taxon>Actinomycetota</taxon>
        <taxon>Actinomycetes</taxon>
        <taxon>Micrococcales</taxon>
        <taxon>Micrococcaceae</taxon>
        <taxon>Arthrobacter</taxon>
    </lineage>
</organism>
<evidence type="ECO:0000313" key="6">
    <source>
        <dbReference type="EMBL" id="MBG0740137.1"/>
    </source>
</evidence>
<keyword evidence="2" id="KW-0805">Transcription regulation</keyword>
<dbReference type="Gene3D" id="1.10.1660.10">
    <property type="match status" value="1"/>
</dbReference>
<dbReference type="InterPro" id="IPR012925">
    <property type="entry name" value="TipAS_dom"/>
</dbReference>
<dbReference type="Gene3D" id="1.10.490.50">
    <property type="entry name" value="Antibiotic binding domain of TipA-like multidrug resistance regulators"/>
    <property type="match status" value="1"/>
</dbReference>
<keyword evidence="1" id="KW-0678">Repressor</keyword>
<dbReference type="Proteomes" id="UP000655366">
    <property type="component" value="Unassembled WGS sequence"/>
</dbReference>
<protein>
    <submittedName>
        <fullName evidence="6">TipAS antibiotic-recognition domain-containing protein</fullName>
    </submittedName>
</protein>
<evidence type="ECO:0000259" key="5">
    <source>
        <dbReference type="PROSITE" id="PS50937"/>
    </source>
</evidence>
<keyword evidence="3" id="KW-0238">DNA-binding</keyword>
<keyword evidence="7" id="KW-1185">Reference proteome</keyword>
<dbReference type="RefSeq" id="WP_196397078.1">
    <property type="nucleotide sequence ID" value="NZ_JADNYM010000014.1"/>
</dbReference>
<reference evidence="6 7" key="1">
    <citation type="submission" date="2020-11" db="EMBL/GenBank/DDBJ databases">
        <title>Arthrobacter antarcticus sp. nov., isolated from Antarctic Soil.</title>
        <authorList>
            <person name="Li J."/>
        </authorList>
    </citation>
    <scope>NUCLEOTIDE SEQUENCE [LARGE SCALE GENOMIC DNA]</scope>
    <source>
        <strain evidence="6 7">Z1-20</strain>
    </source>
</reference>
<comment type="caution">
    <text evidence="6">The sequence shown here is derived from an EMBL/GenBank/DDBJ whole genome shotgun (WGS) entry which is preliminary data.</text>
</comment>
<sequence length="249" mass="28336">MDWPIQDIARMTGTTSRTLRHYDDVGLLAPSRTGSNGYRFYDQSALLRLQRILLLRGLGIGLNDIAGVLNHELEPERALQVHLRWLQDEQERLGVQIASVRATLAKLEKGEQLMAEEMFNGFDHTEHREEVEQRWGKDEYAAGDKWWRSKTPAQQRGYQRQHEDIAADYGRAKAAGAEAGSEEAQAIARRHFDWLQHGTQARSTPVTAEYFSALARMYPADPRFAAQYGGTDGATFVRDVMTIYAQREL</sequence>
<dbReference type="Pfam" id="PF07739">
    <property type="entry name" value="TipAS"/>
    <property type="match status" value="1"/>
</dbReference>
<evidence type="ECO:0000313" key="7">
    <source>
        <dbReference type="Proteomes" id="UP000655366"/>
    </source>
</evidence>
<proteinExistence type="predicted"/>
<evidence type="ECO:0000256" key="2">
    <source>
        <dbReference type="ARBA" id="ARBA00023015"/>
    </source>
</evidence>
<dbReference type="InterPro" id="IPR000551">
    <property type="entry name" value="MerR-type_HTH_dom"/>
</dbReference>
<feature type="domain" description="HTH merR-type" evidence="5">
    <location>
        <begin position="1"/>
        <end position="71"/>
    </location>
</feature>
<dbReference type="PROSITE" id="PS50937">
    <property type="entry name" value="HTH_MERR_2"/>
    <property type="match status" value="1"/>
</dbReference>
<dbReference type="AlphaFoldDB" id="A0A931CK98"/>
<dbReference type="GO" id="GO:0003700">
    <property type="term" value="F:DNA-binding transcription factor activity"/>
    <property type="evidence" value="ECO:0007669"/>
    <property type="project" value="InterPro"/>
</dbReference>
<dbReference type="SUPFAM" id="SSF89082">
    <property type="entry name" value="Antibiotic binding domain of TipA-like multidrug resistance regulators"/>
    <property type="match status" value="1"/>
</dbReference>
<dbReference type="InterPro" id="IPR047057">
    <property type="entry name" value="MerR_fam"/>
</dbReference>